<dbReference type="InterPro" id="IPR000620">
    <property type="entry name" value="EamA_dom"/>
</dbReference>
<dbReference type="Proteomes" id="UP000295367">
    <property type="component" value="Unassembled WGS sequence"/>
</dbReference>
<proteinExistence type="predicted"/>
<name>A0A4V2W0X6_9PROT</name>
<evidence type="ECO:0000256" key="6">
    <source>
        <dbReference type="SAM" id="Phobius"/>
    </source>
</evidence>
<feature type="transmembrane region" description="Helical" evidence="6">
    <location>
        <begin position="101"/>
        <end position="118"/>
    </location>
</feature>
<evidence type="ECO:0000256" key="1">
    <source>
        <dbReference type="ARBA" id="ARBA00004651"/>
    </source>
</evidence>
<keyword evidence="5 6" id="KW-0472">Membrane</keyword>
<feature type="transmembrane region" description="Helical" evidence="6">
    <location>
        <begin position="274"/>
        <end position="291"/>
    </location>
</feature>
<gene>
    <name evidence="8" type="ORF">EDC63_12523</name>
</gene>
<protein>
    <submittedName>
        <fullName evidence="8">EamA domain-containing membrane protein RarD</fullName>
    </submittedName>
</protein>
<feature type="transmembrane region" description="Helical" evidence="6">
    <location>
        <begin position="242"/>
        <end position="262"/>
    </location>
</feature>
<feature type="transmembrane region" description="Helical" evidence="6">
    <location>
        <begin position="39"/>
        <end position="58"/>
    </location>
</feature>
<reference evidence="8 9" key="1">
    <citation type="submission" date="2019-03" db="EMBL/GenBank/DDBJ databases">
        <title>Genomic Encyclopedia of Type Strains, Phase IV (KMG-IV): sequencing the most valuable type-strain genomes for metagenomic binning, comparative biology and taxonomic classification.</title>
        <authorList>
            <person name="Goeker M."/>
        </authorList>
    </citation>
    <scope>NUCLEOTIDE SEQUENCE [LARGE SCALE GENOMIC DNA]</scope>
    <source>
        <strain evidence="8 9">DSM 100309</strain>
    </source>
</reference>
<dbReference type="PANTHER" id="PTHR32322">
    <property type="entry name" value="INNER MEMBRANE TRANSPORTER"/>
    <property type="match status" value="1"/>
</dbReference>
<feature type="domain" description="EamA" evidence="7">
    <location>
        <begin position="154"/>
        <end position="287"/>
    </location>
</feature>
<dbReference type="GO" id="GO:0005886">
    <property type="term" value="C:plasma membrane"/>
    <property type="evidence" value="ECO:0007669"/>
    <property type="project" value="UniProtKB-SubCell"/>
</dbReference>
<evidence type="ECO:0000313" key="8">
    <source>
        <dbReference type="EMBL" id="TCV81235.1"/>
    </source>
</evidence>
<sequence length="304" mass="33301">MNKNHSSLKLAVLALSVLTMIWGYNWVVMKEALRYSSPFDFAALRTLLGAVSLFLVLLWQGKSLRPQGFWWMLLLGLLQTTGFIGMTIWALENGGAGKSAVLAYIMPFWVLILAWPILGERIRGAQWAAVIMAFSGLVLVLEPWALGGSFFSKVLAVLAGVCWGVSAIVVKIMRERAEYDLILLTAWQMLLGAIPLVMIALTFPAQPVQWSSYFIGALLYNALFGTAIGWLLWLYSLHKLPAGTASLGTLATPVVGVMAAWVQLGEKPGVSEGWGMILIGAGLFLLVMLGIHQHKRVNPEMAQE</sequence>
<evidence type="ECO:0000313" key="9">
    <source>
        <dbReference type="Proteomes" id="UP000295367"/>
    </source>
</evidence>
<evidence type="ECO:0000256" key="3">
    <source>
        <dbReference type="ARBA" id="ARBA00022692"/>
    </source>
</evidence>
<feature type="transmembrane region" description="Helical" evidence="6">
    <location>
        <begin position="150"/>
        <end position="169"/>
    </location>
</feature>
<feature type="transmembrane region" description="Helical" evidence="6">
    <location>
        <begin position="70"/>
        <end position="89"/>
    </location>
</feature>
<evidence type="ECO:0000256" key="5">
    <source>
        <dbReference type="ARBA" id="ARBA00023136"/>
    </source>
</evidence>
<feature type="domain" description="EamA" evidence="7">
    <location>
        <begin position="11"/>
        <end position="141"/>
    </location>
</feature>
<comment type="caution">
    <text evidence="8">The sequence shown here is derived from an EMBL/GenBank/DDBJ whole genome shotgun (WGS) entry which is preliminary data.</text>
</comment>
<dbReference type="RefSeq" id="WP_124946984.1">
    <property type="nucleotide sequence ID" value="NZ_BHVT01000056.1"/>
</dbReference>
<dbReference type="EMBL" id="SMCO01000025">
    <property type="protein sequence ID" value="TCV81235.1"/>
    <property type="molecule type" value="Genomic_DNA"/>
</dbReference>
<evidence type="ECO:0000256" key="4">
    <source>
        <dbReference type="ARBA" id="ARBA00022989"/>
    </source>
</evidence>
<feature type="transmembrane region" description="Helical" evidence="6">
    <location>
        <begin position="213"/>
        <end position="235"/>
    </location>
</feature>
<dbReference type="InterPro" id="IPR037185">
    <property type="entry name" value="EmrE-like"/>
</dbReference>
<dbReference type="OrthoDB" id="5430053at2"/>
<organism evidence="8 9">
    <name type="scientific">Sulfurirhabdus autotrophica</name>
    <dbReference type="NCBI Taxonomy" id="1706046"/>
    <lineage>
        <taxon>Bacteria</taxon>
        <taxon>Pseudomonadati</taxon>
        <taxon>Pseudomonadota</taxon>
        <taxon>Betaproteobacteria</taxon>
        <taxon>Nitrosomonadales</taxon>
        <taxon>Sulfuricellaceae</taxon>
        <taxon>Sulfurirhabdus</taxon>
    </lineage>
</organism>
<dbReference type="Pfam" id="PF00892">
    <property type="entry name" value="EamA"/>
    <property type="match status" value="2"/>
</dbReference>
<evidence type="ECO:0000259" key="7">
    <source>
        <dbReference type="Pfam" id="PF00892"/>
    </source>
</evidence>
<dbReference type="InterPro" id="IPR050638">
    <property type="entry name" value="AA-Vitamin_Transporters"/>
</dbReference>
<keyword evidence="3 6" id="KW-0812">Transmembrane</keyword>
<accession>A0A4V2W0X6</accession>
<comment type="subcellular location">
    <subcellularLocation>
        <location evidence="1">Cell membrane</location>
        <topology evidence="1">Multi-pass membrane protein</topology>
    </subcellularLocation>
</comment>
<feature type="transmembrane region" description="Helical" evidence="6">
    <location>
        <begin position="181"/>
        <end position="201"/>
    </location>
</feature>
<keyword evidence="4 6" id="KW-1133">Transmembrane helix</keyword>
<keyword evidence="9" id="KW-1185">Reference proteome</keyword>
<evidence type="ECO:0000256" key="2">
    <source>
        <dbReference type="ARBA" id="ARBA00022475"/>
    </source>
</evidence>
<dbReference type="AlphaFoldDB" id="A0A4V2W0X6"/>
<feature type="transmembrane region" description="Helical" evidence="6">
    <location>
        <begin position="125"/>
        <end position="144"/>
    </location>
</feature>
<dbReference type="PANTHER" id="PTHR32322:SF18">
    <property type="entry name" value="S-ADENOSYLMETHIONINE_S-ADENOSYLHOMOCYSTEINE TRANSPORTER"/>
    <property type="match status" value="1"/>
</dbReference>
<keyword evidence="2" id="KW-1003">Cell membrane</keyword>
<dbReference type="SUPFAM" id="SSF103481">
    <property type="entry name" value="Multidrug resistance efflux transporter EmrE"/>
    <property type="match status" value="2"/>
</dbReference>